<evidence type="ECO:0000256" key="2">
    <source>
        <dbReference type="SAM" id="Phobius"/>
    </source>
</evidence>
<accession>A3SKI1</accession>
<organism evidence="3 4">
    <name type="scientific">Roseovarius nubinhibens (strain ATCC BAA-591 / DSM 15170 / ISM)</name>
    <dbReference type="NCBI Taxonomy" id="89187"/>
    <lineage>
        <taxon>Bacteria</taxon>
        <taxon>Pseudomonadati</taxon>
        <taxon>Pseudomonadota</taxon>
        <taxon>Alphaproteobacteria</taxon>
        <taxon>Rhodobacterales</taxon>
        <taxon>Roseobacteraceae</taxon>
        <taxon>Roseovarius</taxon>
    </lineage>
</organism>
<evidence type="ECO:0000256" key="1">
    <source>
        <dbReference type="SAM" id="Coils"/>
    </source>
</evidence>
<evidence type="ECO:0000313" key="3">
    <source>
        <dbReference type="EMBL" id="EAP77862.1"/>
    </source>
</evidence>
<feature type="transmembrane region" description="Helical" evidence="2">
    <location>
        <begin position="319"/>
        <end position="341"/>
    </location>
</feature>
<dbReference type="EMBL" id="AALY01000001">
    <property type="protein sequence ID" value="EAP77862.1"/>
    <property type="molecule type" value="Genomic_DNA"/>
</dbReference>
<feature type="coiled-coil region" evidence="1">
    <location>
        <begin position="190"/>
        <end position="217"/>
    </location>
</feature>
<dbReference type="HOGENOM" id="CLU_628332_0_0_5"/>
<keyword evidence="2" id="KW-1133">Transmembrane helix</keyword>
<reference evidence="3 4" key="1">
    <citation type="submission" date="2005-12" db="EMBL/GenBank/DDBJ databases">
        <authorList>
            <person name="Moran M.A."/>
            <person name="Ferriera S."/>
            <person name="Johnson J."/>
            <person name="Kravitz S."/>
            <person name="Halpern A."/>
            <person name="Remington K."/>
            <person name="Beeson K."/>
            <person name="Tran B."/>
            <person name="Rogers Y.-H."/>
            <person name="Friedman R."/>
            <person name="Venter J.C."/>
        </authorList>
    </citation>
    <scope>NUCLEOTIDE SEQUENCE [LARGE SCALE GENOMIC DNA]</scope>
    <source>
        <strain evidence="4">ATCC BAA-591 / DSM 15170 / ISM</strain>
    </source>
</reference>
<dbReference type="eggNOG" id="ENOG5032WHR">
    <property type="taxonomic scope" value="Bacteria"/>
</dbReference>
<gene>
    <name evidence="3" type="ORF">ISM_06195</name>
</gene>
<sequence length="444" mass="49339">MIMATEIKVKRLDDKSLYSVFADARDAGQVALSKAEGLSGTEHQVRLLFSAAVPWDVTEEELREAPGDQFTINNARIIFSLQTVPPRGRESRRESVTFELIRGGGEHLVDTFKIDQTSQLSSINQSAEEAITKAIYKKLSPLLQPVSPEDGGLVPTLSNLSQAFSVTYQGITRELAKAIAAVSDERAKQLTEFEEERRKLHEEVTQERKEAAKHSEEELLKARREIDESWAEIEAARKQLEISSHKDARRRQFAELQKNLHETLGQRVVDSGLNKTRWAVFWAIMLAGFCATLLAYITITNQPADISSTSAWLLPAIKTTLLALTAIGAFFSAAAWLRYFYMRDMQSQEETLRFRNDMARASWVMDAALEIRKEHDEAIPPEWIAGVTEGLFSARKKDTLEEGAQALAALMGMSASATIGPNGPTFALNKGANKKIAAAAKDVE</sequence>
<dbReference type="AlphaFoldDB" id="A3SKI1"/>
<name>A3SKI1_ROSNI</name>
<proteinExistence type="predicted"/>
<keyword evidence="4" id="KW-1185">Reference proteome</keyword>
<dbReference type="Proteomes" id="UP000005954">
    <property type="component" value="Unassembled WGS sequence"/>
</dbReference>
<comment type="caution">
    <text evidence="3">The sequence shown here is derived from an EMBL/GenBank/DDBJ whole genome shotgun (WGS) entry which is preliminary data.</text>
</comment>
<keyword evidence="2" id="KW-0812">Transmembrane</keyword>
<keyword evidence="2" id="KW-0472">Membrane</keyword>
<protein>
    <submittedName>
        <fullName evidence="3">Uncharacterized protein</fullName>
    </submittedName>
</protein>
<feature type="transmembrane region" description="Helical" evidence="2">
    <location>
        <begin position="279"/>
        <end position="299"/>
    </location>
</feature>
<keyword evidence="1" id="KW-0175">Coiled coil</keyword>
<evidence type="ECO:0000313" key="4">
    <source>
        <dbReference type="Proteomes" id="UP000005954"/>
    </source>
</evidence>